<dbReference type="STRING" id="1802128.A3H64_03540"/>
<gene>
    <name evidence="3" type="ORF">A3H64_03540</name>
</gene>
<dbReference type="InterPro" id="IPR055170">
    <property type="entry name" value="GFO_IDH_MocA-like_dom"/>
</dbReference>
<dbReference type="SUPFAM" id="SSF51735">
    <property type="entry name" value="NAD(P)-binding Rossmann-fold domains"/>
    <property type="match status" value="1"/>
</dbReference>
<feature type="domain" description="GFO/IDH/MocA-like oxidoreductase" evidence="2">
    <location>
        <begin position="108"/>
        <end position="232"/>
    </location>
</feature>
<name>A0A1G2GYW9_9BACT</name>
<dbReference type="Gene3D" id="3.40.50.720">
    <property type="entry name" value="NAD(P)-binding Rossmann-like Domain"/>
    <property type="match status" value="1"/>
</dbReference>
<dbReference type="Pfam" id="PF01408">
    <property type="entry name" value="GFO_IDH_MocA"/>
    <property type="match status" value="1"/>
</dbReference>
<dbReference type="InterPro" id="IPR051450">
    <property type="entry name" value="Gfo/Idh/MocA_Oxidoreductases"/>
</dbReference>
<accession>A0A1G2GYW9</accession>
<protein>
    <recommendedName>
        <fullName evidence="5">Gfo/Idh/MocA-like oxidoreductase N-terminal domain-containing protein</fullName>
    </recommendedName>
</protein>
<feature type="domain" description="Gfo/Idh/MocA-like oxidoreductase N-terminal" evidence="1">
    <location>
        <begin position="27"/>
        <end position="95"/>
    </location>
</feature>
<dbReference type="Proteomes" id="UP000178186">
    <property type="component" value="Unassembled WGS sequence"/>
</dbReference>
<evidence type="ECO:0000313" key="3">
    <source>
        <dbReference type="EMBL" id="OGZ55414.1"/>
    </source>
</evidence>
<dbReference type="AlphaFoldDB" id="A0A1G2GYW9"/>
<dbReference type="InterPro" id="IPR036291">
    <property type="entry name" value="NAD(P)-bd_dom_sf"/>
</dbReference>
<dbReference type="Pfam" id="PF22725">
    <property type="entry name" value="GFO_IDH_MocA_C3"/>
    <property type="match status" value="1"/>
</dbReference>
<dbReference type="GO" id="GO:0000166">
    <property type="term" value="F:nucleotide binding"/>
    <property type="evidence" value="ECO:0007669"/>
    <property type="project" value="InterPro"/>
</dbReference>
<dbReference type="PANTHER" id="PTHR43377:SF1">
    <property type="entry name" value="BILIVERDIN REDUCTASE A"/>
    <property type="match status" value="1"/>
</dbReference>
<evidence type="ECO:0008006" key="5">
    <source>
        <dbReference type="Google" id="ProtNLM"/>
    </source>
</evidence>
<dbReference type="SUPFAM" id="SSF55347">
    <property type="entry name" value="Glyceraldehyde-3-phosphate dehydrogenase-like, C-terminal domain"/>
    <property type="match status" value="1"/>
</dbReference>
<reference evidence="3 4" key="1">
    <citation type="journal article" date="2016" name="Nat. Commun.">
        <title>Thousands of microbial genomes shed light on interconnected biogeochemical processes in an aquifer system.</title>
        <authorList>
            <person name="Anantharaman K."/>
            <person name="Brown C.T."/>
            <person name="Hug L.A."/>
            <person name="Sharon I."/>
            <person name="Castelle C.J."/>
            <person name="Probst A.J."/>
            <person name="Thomas B.C."/>
            <person name="Singh A."/>
            <person name="Wilkins M.J."/>
            <person name="Karaoz U."/>
            <person name="Brodie E.L."/>
            <person name="Williams K.H."/>
            <person name="Hubbard S.S."/>
            <person name="Banfield J.F."/>
        </authorList>
    </citation>
    <scope>NUCLEOTIDE SEQUENCE [LARGE SCALE GENOMIC DNA]</scope>
</reference>
<evidence type="ECO:0000313" key="4">
    <source>
        <dbReference type="Proteomes" id="UP000178186"/>
    </source>
</evidence>
<evidence type="ECO:0000259" key="1">
    <source>
        <dbReference type="Pfam" id="PF01408"/>
    </source>
</evidence>
<organism evidence="3 4">
    <name type="scientific">Candidatus Ryanbacteria bacterium RIFCSPLOWO2_02_FULL_45_11c</name>
    <dbReference type="NCBI Taxonomy" id="1802128"/>
    <lineage>
        <taxon>Bacteria</taxon>
        <taxon>Candidatus Ryaniibacteriota</taxon>
    </lineage>
</organism>
<proteinExistence type="predicted"/>
<dbReference type="PANTHER" id="PTHR43377">
    <property type="entry name" value="BILIVERDIN REDUCTASE A"/>
    <property type="match status" value="1"/>
</dbReference>
<dbReference type="Gene3D" id="3.30.360.10">
    <property type="entry name" value="Dihydrodipicolinate Reductase, domain 2"/>
    <property type="match status" value="1"/>
</dbReference>
<sequence length="313" mass="35595">MLKIGIIGGGFGQYGLFPAFNSIRRCEVVMYTDWQLCLENEKLDAVALAVTPRVQYTIAKAAINKGLHVFAEKPLAINLLQARELLLLAKKKNIIHGIDFMFPEIAEWKKVKALLDCETLGRLQHISVNWDFLSYDIKNKKLSWKTRVADGGGALSFFFSHGLYYLEHFAGNISDVKSLFTSSKESVNGGEVGVDMLLKFKNGITGYAHIRCDCRNFTRHQLLFQCERGTIVLENKNSVVDNFTITLHDQNGARQLKVRKDKGRKKEDERVKIVRKLATRFVNACIHNQPMYPSFSEGVRVQELIEKIRNSLI</sequence>
<dbReference type="EMBL" id="MHNY01000028">
    <property type="protein sequence ID" value="OGZ55414.1"/>
    <property type="molecule type" value="Genomic_DNA"/>
</dbReference>
<dbReference type="InterPro" id="IPR000683">
    <property type="entry name" value="Gfo/Idh/MocA-like_OxRdtase_N"/>
</dbReference>
<evidence type="ECO:0000259" key="2">
    <source>
        <dbReference type="Pfam" id="PF22725"/>
    </source>
</evidence>
<comment type="caution">
    <text evidence="3">The sequence shown here is derived from an EMBL/GenBank/DDBJ whole genome shotgun (WGS) entry which is preliminary data.</text>
</comment>